<dbReference type="PANTHER" id="PTHR35399">
    <property type="entry name" value="SLR8030 PROTEIN"/>
    <property type="match status" value="1"/>
</dbReference>
<organism evidence="1 2">
    <name type="scientific">Nostoc favosum CHAB5714</name>
    <dbReference type="NCBI Taxonomy" id="2780399"/>
    <lineage>
        <taxon>Bacteria</taxon>
        <taxon>Bacillati</taxon>
        <taxon>Cyanobacteriota</taxon>
        <taxon>Cyanophyceae</taxon>
        <taxon>Nostocales</taxon>
        <taxon>Nostocaceae</taxon>
        <taxon>Nostoc</taxon>
        <taxon>Nostoc favosum</taxon>
    </lineage>
</organism>
<dbReference type="Proteomes" id="UP001199525">
    <property type="component" value="Unassembled WGS sequence"/>
</dbReference>
<dbReference type="EMBL" id="JAIVFQ010000035">
    <property type="protein sequence ID" value="MCC5601631.1"/>
    <property type="molecule type" value="Genomic_DNA"/>
</dbReference>
<dbReference type="PANTHER" id="PTHR35399:SF4">
    <property type="entry name" value="MEMBRANE PROTEIN"/>
    <property type="match status" value="1"/>
</dbReference>
<evidence type="ECO:0000313" key="2">
    <source>
        <dbReference type="Proteomes" id="UP001199525"/>
    </source>
</evidence>
<evidence type="ECO:0000313" key="1">
    <source>
        <dbReference type="EMBL" id="MCC5601631.1"/>
    </source>
</evidence>
<gene>
    <name evidence="1" type="ORF">LC586_21095</name>
</gene>
<dbReference type="Pfam" id="PF05787">
    <property type="entry name" value="PhoX"/>
    <property type="match status" value="1"/>
</dbReference>
<dbReference type="InterPro" id="IPR008557">
    <property type="entry name" value="PhoX"/>
</dbReference>
<name>A0ABS8ICK9_9NOSO</name>
<sequence length="434" mass="47428">MTFSRRKFFAVAGTTAVGTLMVSPLEGLLAKQTFGRRFGKGYGPLVPDPKGLLDLPAGFQYRTFSLTGELMSDHTKVPGGHDGMAAFPGPKNTVILVRNHELSPTSDTQVQGTNPYDPFCKGGTTNLIVGPNCQLIKHFTSLSGTFRNCAGGLTPWGSWISCEENTSTPTSFGLGDRNYVSKFHGYNFEVPASTTTPVKPEPLIAMGRFNHEAVAVDPKTGIVYETEDKGDSLFYRFIPKVRGKLKEGGTLQALKFKDIFQAQTFADFPKRKPMKVEWVTITEPNPPEDTVRVEGFAKGAAQFARGEGIWYGNGEFYFCCTSGGALGLGQVWRYIPAKETIELFVESTSVAELENPDNIVVSPYGDLILCEDGDDQQFLVGVTPKGELYQFARNALNTNEFAGACFSPDGKTLFVNIQTPGITFAIWGPWTSHN</sequence>
<reference evidence="1 2" key="1">
    <citation type="journal article" date="2021" name="Microorganisms">
        <title>Genome Evolution of Filamentous Cyanobacterium Nostoc Species: From Facultative Symbiosis to Free Living.</title>
        <authorList>
            <person name="Huo D."/>
            <person name="Li H."/>
            <person name="Cai F."/>
            <person name="Guo X."/>
            <person name="Qiao Z."/>
            <person name="Wang W."/>
            <person name="Yu G."/>
            <person name="Li R."/>
        </authorList>
    </citation>
    <scope>NUCLEOTIDE SEQUENCE [LARGE SCALE GENOMIC DNA]</scope>
    <source>
        <strain evidence="1 2">CHAB 5714</strain>
    </source>
</reference>
<dbReference type="RefSeq" id="WP_229486640.1">
    <property type="nucleotide sequence ID" value="NZ_JAIVFQ010000035.1"/>
</dbReference>
<comment type="caution">
    <text evidence="1">The sequence shown here is derived from an EMBL/GenBank/DDBJ whole genome shotgun (WGS) entry which is preliminary data.</text>
</comment>
<accession>A0ABS8ICK9</accession>
<proteinExistence type="predicted"/>
<protein>
    <submittedName>
        <fullName evidence="1">PhoX family protein</fullName>
    </submittedName>
</protein>
<dbReference type="SUPFAM" id="SSF63825">
    <property type="entry name" value="YWTD domain"/>
    <property type="match status" value="1"/>
</dbReference>
<keyword evidence="2" id="KW-1185">Reference proteome</keyword>